<evidence type="ECO:0000259" key="6">
    <source>
        <dbReference type="PROSITE" id="PS50885"/>
    </source>
</evidence>
<evidence type="ECO:0000256" key="4">
    <source>
        <dbReference type="SAM" id="Phobius"/>
    </source>
</evidence>
<protein>
    <submittedName>
        <fullName evidence="7">Methyl-accepting chemotaxis protein</fullName>
    </submittedName>
</protein>
<sequence length="703" mass="75540">MPQKQKFLGKLGLTSKLVALLLVFGVIPMAVVAYIGFSATADIEKGAGQRFQLVSENIADKIDRNLFERYGDVQAFASNQILQERYAWYNPDEAENSIVRTMNAYVKSYGMYYLSMFVDLQGDVIAVNSRDAQGNPIPTESLYTKNYADTPWFQALQNEQFTTSMPFTAPGNDVSTGTFIEDIHVDQDVKAIFPEDGGLTIGFSAPVYQGEDVIGYWTNRAKFRLVADIFEQTYPELKRAGMQGAELTLLDSKGRVILDFDPQTQGSEKISFDLENVILKLNLADKGVAMAQEAIQGKSGFMQSLHDRKQIMQVGGFTHLKGAMGFPGMNWAVLVRVPSAEAAAEAFSIQRDIWLAVLACLALIIPAGLFIGRAVIGQLKPVIAVAEQASKGDLRGRVPVTSADELGQMGQAFNAFLESLNAMIGQTAQVAHTVAAAAEELSVNGTQVSQASRDQASQSTQVASAVEEMSATANEMTRNAQVMAQTAKELSGTAMKGGEVVANSIRGMEAVAGTMQVSSERIQVLGQRSQEIGEIIRVIEDIADQTNLLALNAAIEAARAGEQGRGFAVVADEVRKLAERTGKATKEIAGVIETVQVGTQEAVASMESGTAEVQSGMDLVNEAGLRLNEIVDGVQKVTTMVQQLAGSIDEQTQATEQIAGGIQTVAGLSQQNENSVDQVVTATSDLSEMAAKLQSNLKQFQLA</sequence>
<evidence type="ECO:0000313" key="7">
    <source>
        <dbReference type="EMBL" id="MDT7041876.1"/>
    </source>
</evidence>
<dbReference type="CDD" id="cd11386">
    <property type="entry name" value="MCP_signal"/>
    <property type="match status" value="1"/>
</dbReference>
<dbReference type="SUPFAM" id="SSF58104">
    <property type="entry name" value="Methyl-accepting chemotaxis protein (MCP) signaling domain"/>
    <property type="match status" value="1"/>
</dbReference>
<dbReference type="SMART" id="SM00304">
    <property type="entry name" value="HAMP"/>
    <property type="match status" value="2"/>
</dbReference>
<dbReference type="Gene3D" id="1.10.287.950">
    <property type="entry name" value="Methyl-accepting chemotaxis protein"/>
    <property type="match status" value="1"/>
</dbReference>
<comment type="caution">
    <text evidence="7">The sequence shown here is derived from an EMBL/GenBank/DDBJ whole genome shotgun (WGS) entry which is preliminary data.</text>
</comment>
<dbReference type="Pfam" id="PF00015">
    <property type="entry name" value="MCPsignal"/>
    <property type="match status" value="1"/>
</dbReference>
<reference evidence="7 8" key="1">
    <citation type="journal article" date="2023" name="ISME J.">
        <title>Cultivation and genomic characterization of novel and ubiquitous marine nitrite-oxidizing bacteria from the Nitrospirales.</title>
        <authorList>
            <person name="Mueller A.J."/>
            <person name="Daebeler A."/>
            <person name="Herbold C.W."/>
            <person name="Kirkegaard R.H."/>
            <person name="Daims H."/>
        </authorList>
    </citation>
    <scope>NUCLEOTIDE SEQUENCE [LARGE SCALE GENOMIC DNA]</scope>
    <source>
        <strain evidence="7 8">EB</strain>
    </source>
</reference>
<evidence type="ECO:0000259" key="5">
    <source>
        <dbReference type="PROSITE" id="PS50111"/>
    </source>
</evidence>
<proteinExistence type="inferred from homology"/>
<feature type="domain" description="HAMP" evidence="6">
    <location>
        <begin position="373"/>
        <end position="425"/>
    </location>
</feature>
<feature type="transmembrane region" description="Helical" evidence="4">
    <location>
        <begin position="353"/>
        <end position="371"/>
    </location>
</feature>
<keyword evidence="4" id="KW-1133">Transmembrane helix</keyword>
<dbReference type="RefSeq" id="WP_313832223.1">
    <property type="nucleotide sequence ID" value="NZ_JAQOUE010000001.1"/>
</dbReference>
<dbReference type="Gene3D" id="3.30.450.20">
    <property type="entry name" value="PAS domain"/>
    <property type="match status" value="1"/>
</dbReference>
<feature type="domain" description="Methyl-accepting transducer" evidence="5">
    <location>
        <begin position="430"/>
        <end position="666"/>
    </location>
</feature>
<dbReference type="InterPro" id="IPR004089">
    <property type="entry name" value="MCPsignal_dom"/>
</dbReference>
<evidence type="ECO:0000313" key="8">
    <source>
        <dbReference type="Proteomes" id="UP001250932"/>
    </source>
</evidence>
<keyword evidence="4" id="KW-0472">Membrane</keyword>
<evidence type="ECO:0000256" key="2">
    <source>
        <dbReference type="ARBA" id="ARBA00029447"/>
    </source>
</evidence>
<dbReference type="EMBL" id="JAQOUE010000001">
    <property type="protein sequence ID" value="MDT7041876.1"/>
    <property type="molecule type" value="Genomic_DNA"/>
</dbReference>
<keyword evidence="4" id="KW-0812">Transmembrane</keyword>
<name>A0ABU3K677_9BACT</name>
<evidence type="ECO:0000256" key="3">
    <source>
        <dbReference type="PROSITE-ProRule" id="PRU00284"/>
    </source>
</evidence>
<dbReference type="PANTHER" id="PTHR32089:SF112">
    <property type="entry name" value="LYSOZYME-LIKE PROTEIN-RELATED"/>
    <property type="match status" value="1"/>
</dbReference>
<keyword evidence="8" id="KW-1185">Reference proteome</keyword>
<gene>
    <name evidence="7" type="ORF">PPG34_05895</name>
</gene>
<accession>A0ABU3K677</accession>
<dbReference type="Proteomes" id="UP001250932">
    <property type="component" value="Unassembled WGS sequence"/>
</dbReference>
<dbReference type="Pfam" id="PF00672">
    <property type="entry name" value="HAMP"/>
    <property type="match status" value="1"/>
</dbReference>
<dbReference type="PANTHER" id="PTHR32089">
    <property type="entry name" value="METHYL-ACCEPTING CHEMOTAXIS PROTEIN MCPB"/>
    <property type="match status" value="1"/>
</dbReference>
<evidence type="ECO:0000256" key="1">
    <source>
        <dbReference type="ARBA" id="ARBA00023224"/>
    </source>
</evidence>
<dbReference type="InterPro" id="IPR003660">
    <property type="entry name" value="HAMP_dom"/>
</dbReference>
<keyword evidence="1 3" id="KW-0807">Transducer</keyword>
<dbReference type="PROSITE" id="PS50885">
    <property type="entry name" value="HAMP"/>
    <property type="match status" value="1"/>
</dbReference>
<organism evidence="7 8">
    <name type="scientific">Candidatus Nitronereus thalassa</name>
    <dbReference type="NCBI Taxonomy" id="3020898"/>
    <lineage>
        <taxon>Bacteria</taxon>
        <taxon>Pseudomonadati</taxon>
        <taxon>Nitrospirota</taxon>
        <taxon>Nitrospiria</taxon>
        <taxon>Nitrospirales</taxon>
        <taxon>Nitrospiraceae</taxon>
        <taxon>Candidatus Nitronereus</taxon>
    </lineage>
</organism>
<comment type="similarity">
    <text evidence="2">Belongs to the methyl-accepting chemotaxis (MCP) protein family.</text>
</comment>
<dbReference type="CDD" id="cd06225">
    <property type="entry name" value="HAMP"/>
    <property type="match status" value="1"/>
</dbReference>
<dbReference type="SMART" id="SM00283">
    <property type="entry name" value="MA"/>
    <property type="match status" value="1"/>
</dbReference>
<dbReference type="PROSITE" id="PS50111">
    <property type="entry name" value="CHEMOTAXIS_TRANSDUC_2"/>
    <property type="match status" value="1"/>
</dbReference>